<keyword evidence="7" id="KW-1185">Reference proteome</keyword>
<dbReference type="InterPro" id="IPR038416">
    <property type="entry name" value="Ribosom_S30AE_C_sf"/>
</dbReference>
<evidence type="ECO:0000313" key="7">
    <source>
        <dbReference type="Proteomes" id="UP000316096"/>
    </source>
</evidence>
<dbReference type="EMBL" id="VFOZ01000001">
    <property type="protein sequence ID" value="TQL98381.1"/>
    <property type="molecule type" value="Genomic_DNA"/>
</dbReference>
<accession>A0A543CMQ0</accession>
<protein>
    <recommendedName>
        <fullName evidence="3">Ribosome hibernation promoting factor</fullName>
        <shortName evidence="3">HPF</shortName>
    </recommendedName>
</protein>
<dbReference type="HAMAP" id="MF_00839">
    <property type="entry name" value="HPF"/>
    <property type="match status" value="1"/>
</dbReference>
<dbReference type="InterPro" id="IPR034694">
    <property type="entry name" value="HPF_long/plastid"/>
</dbReference>
<sequence>MDIIVKARHTDVNDRFRRHVDTKLAKVEKLDPKVIRVDVEVSEEHNPRQSDTRERIELTIVSRGPVIRAEAAADDRYAALDMALGKLEGRLRRMCDRRKVHHGNHGRARLASALAPDPDDIPVGAEPNQPDSVPAAAPAATETVEAPRSWDEDTYAPPLGDDIVPIAMEGDGPVVLREKAHKADPMTIDQALFEMELVGHDFYLFRDKESLRPSVVYRRRGWDYGVIRLVEE</sequence>
<keyword evidence="2 3" id="KW-0810">Translation regulation</keyword>
<reference evidence="6 7" key="1">
    <citation type="submission" date="2019-06" db="EMBL/GenBank/DDBJ databases">
        <title>Sequencing the genomes of 1000 actinobacteria strains.</title>
        <authorList>
            <person name="Klenk H.-P."/>
        </authorList>
    </citation>
    <scope>NUCLEOTIDE SEQUENCE [LARGE SCALE GENOMIC DNA]</scope>
    <source>
        <strain evidence="6 7">DSM 102200</strain>
    </source>
</reference>
<keyword evidence="6" id="KW-0687">Ribonucleoprotein</keyword>
<dbReference type="RefSeq" id="WP_141956989.1">
    <property type="nucleotide sequence ID" value="NZ_VFOZ01000001.1"/>
</dbReference>
<dbReference type="PANTHER" id="PTHR33231:SF1">
    <property type="entry name" value="30S RIBOSOMAL PROTEIN"/>
    <property type="match status" value="1"/>
</dbReference>
<dbReference type="OrthoDB" id="9794975at2"/>
<dbReference type="InterPro" id="IPR036567">
    <property type="entry name" value="RHF-like"/>
</dbReference>
<evidence type="ECO:0000256" key="3">
    <source>
        <dbReference type="HAMAP-Rule" id="MF_00839"/>
    </source>
</evidence>
<dbReference type="GO" id="GO:0045900">
    <property type="term" value="P:negative regulation of translational elongation"/>
    <property type="evidence" value="ECO:0007669"/>
    <property type="project" value="TreeGrafter"/>
</dbReference>
<comment type="subcellular location">
    <subcellularLocation>
        <location evidence="3">Cytoplasm</location>
    </subcellularLocation>
</comment>
<feature type="domain" description="Sigma 54 modulation/S30EA ribosomal protein C-terminal" evidence="5">
    <location>
        <begin position="173"/>
        <end position="226"/>
    </location>
</feature>
<feature type="region of interest" description="Disordered" evidence="4">
    <location>
        <begin position="102"/>
        <end position="155"/>
    </location>
</feature>
<organism evidence="6 7">
    <name type="scientific">Actinoallomurus bryophytorum</name>
    <dbReference type="NCBI Taxonomy" id="1490222"/>
    <lineage>
        <taxon>Bacteria</taxon>
        <taxon>Bacillati</taxon>
        <taxon>Actinomycetota</taxon>
        <taxon>Actinomycetes</taxon>
        <taxon>Streptosporangiales</taxon>
        <taxon>Thermomonosporaceae</taxon>
        <taxon>Actinoallomurus</taxon>
    </lineage>
</organism>
<dbReference type="GO" id="GO:0043024">
    <property type="term" value="F:ribosomal small subunit binding"/>
    <property type="evidence" value="ECO:0007669"/>
    <property type="project" value="TreeGrafter"/>
</dbReference>
<dbReference type="GO" id="GO:0022627">
    <property type="term" value="C:cytosolic small ribosomal subunit"/>
    <property type="evidence" value="ECO:0007669"/>
    <property type="project" value="TreeGrafter"/>
</dbReference>
<proteinExistence type="inferred from homology"/>
<dbReference type="PANTHER" id="PTHR33231">
    <property type="entry name" value="30S RIBOSOMAL PROTEIN"/>
    <property type="match status" value="1"/>
</dbReference>
<keyword evidence="1 3" id="KW-0963">Cytoplasm</keyword>
<dbReference type="Gene3D" id="3.30.160.100">
    <property type="entry name" value="Ribosome hibernation promotion factor-like"/>
    <property type="match status" value="1"/>
</dbReference>
<name>A0A543CMQ0_9ACTN</name>
<evidence type="ECO:0000259" key="5">
    <source>
        <dbReference type="Pfam" id="PF16321"/>
    </source>
</evidence>
<dbReference type="InterPro" id="IPR032528">
    <property type="entry name" value="Ribosom_S30AE_C"/>
</dbReference>
<evidence type="ECO:0000256" key="4">
    <source>
        <dbReference type="SAM" id="MobiDB-lite"/>
    </source>
</evidence>
<keyword evidence="6" id="KW-0689">Ribosomal protein</keyword>
<dbReference type="SUPFAM" id="SSF69754">
    <property type="entry name" value="Ribosome binding protein Y (YfiA homologue)"/>
    <property type="match status" value="1"/>
</dbReference>
<evidence type="ECO:0000256" key="2">
    <source>
        <dbReference type="ARBA" id="ARBA00022845"/>
    </source>
</evidence>
<dbReference type="Gene3D" id="3.30.505.50">
    <property type="entry name" value="Sigma 54 modulation/S30EA ribosomal protein, C-terminal domain"/>
    <property type="match status" value="1"/>
</dbReference>
<dbReference type="Pfam" id="PF16321">
    <property type="entry name" value="Ribosom_S30AE_C"/>
    <property type="match status" value="1"/>
</dbReference>
<gene>
    <name evidence="3" type="primary">hpf</name>
    <name evidence="6" type="ORF">FB559_4004</name>
</gene>
<dbReference type="InterPro" id="IPR003489">
    <property type="entry name" value="RHF/RaiA"/>
</dbReference>
<feature type="compositionally biased region" description="Low complexity" evidence="4">
    <location>
        <begin position="133"/>
        <end position="146"/>
    </location>
</feature>
<dbReference type="AlphaFoldDB" id="A0A543CMQ0"/>
<comment type="subunit">
    <text evidence="3">Interacts with 100S ribosomes.</text>
</comment>
<evidence type="ECO:0000256" key="1">
    <source>
        <dbReference type="ARBA" id="ARBA00022490"/>
    </source>
</evidence>
<comment type="caution">
    <text evidence="6">The sequence shown here is derived from an EMBL/GenBank/DDBJ whole genome shotgun (WGS) entry which is preliminary data.</text>
</comment>
<dbReference type="Pfam" id="PF02482">
    <property type="entry name" value="Ribosomal_S30AE"/>
    <property type="match status" value="1"/>
</dbReference>
<dbReference type="CDD" id="cd00552">
    <property type="entry name" value="RaiA"/>
    <property type="match status" value="1"/>
</dbReference>
<dbReference type="Proteomes" id="UP000316096">
    <property type="component" value="Unassembled WGS sequence"/>
</dbReference>
<dbReference type="NCBIfam" id="TIGR00741">
    <property type="entry name" value="yfiA"/>
    <property type="match status" value="1"/>
</dbReference>
<comment type="function">
    <text evidence="3">Required for dimerization of active 70S ribosomes into 100S ribosomes in stationary phase; 100S ribosomes are translationally inactive and sometimes present during exponential growth.</text>
</comment>
<evidence type="ECO:0000313" key="6">
    <source>
        <dbReference type="EMBL" id="TQL98381.1"/>
    </source>
</evidence>
<comment type="similarity">
    <text evidence="3">Belongs to the HPF/YfiA ribosome-associated protein family. Long HPF subfamily.</text>
</comment>
<dbReference type="InterPro" id="IPR050574">
    <property type="entry name" value="HPF/YfiA_ribosome-assoc"/>
</dbReference>
<dbReference type="FunFam" id="3.30.505.50:FF:000002">
    <property type="entry name" value="Ribosome hibernation promoting factor"/>
    <property type="match status" value="1"/>
</dbReference>